<proteinExistence type="predicted"/>
<evidence type="ECO:0008006" key="3">
    <source>
        <dbReference type="Google" id="ProtNLM"/>
    </source>
</evidence>
<protein>
    <recommendedName>
        <fullName evidence="3">Asparagine synthetase domain-containing protein</fullName>
    </recommendedName>
</protein>
<feature type="non-terminal residue" evidence="1">
    <location>
        <position position="1"/>
    </location>
</feature>
<dbReference type="Proteomes" id="UP000051012">
    <property type="component" value="Unassembled WGS sequence"/>
</dbReference>
<dbReference type="SUPFAM" id="SSF56235">
    <property type="entry name" value="N-terminal nucleophile aminohydrolases (Ntn hydrolases)"/>
    <property type="match status" value="1"/>
</dbReference>
<evidence type="ECO:0000313" key="1">
    <source>
        <dbReference type="EMBL" id="KPJ71993.1"/>
    </source>
</evidence>
<dbReference type="AlphaFoldDB" id="A0A0S7YCR8"/>
<reference evidence="1 2" key="1">
    <citation type="journal article" date="2015" name="Microbiome">
        <title>Genomic resolution of linkages in carbon, nitrogen, and sulfur cycling among widespread estuary sediment bacteria.</title>
        <authorList>
            <person name="Baker B.J."/>
            <person name="Lazar C.S."/>
            <person name="Teske A.P."/>
            <person name="Dick G.J."/>
        </authorList>
    </citation>
    <scope>NUCLEOTIDE SEQUENCE [LARGE SCALE GENOMIC DNA]</scope>
    <source>
        <strain evidence="1">DG_78</strain>
    </source>
</reference>
<dbReference type="InterPro" id="IPR029055">
    <property type="entry name" value="Ntn_hydrolases_N"/>
</dbReference>
<gene>
    <name evidence="1" type="ORF">AMJ52_07835</name>
</gene>
<dbReference type="SUPFAM" id="SSF52402">
    <property type="entry name" value="Adenine nucleotide alpha hydrolases-like"/>
    <property type="match status" value="2"/>
</dbReference>
<organism evidence="1 2">
    <name type="scientific">candidate division TA06 bacterium DG_78</name>
    <dbReference type="NCBI Taxonomy" id="1703772"/>
    <lineage>
        <taxon>Bacteria</taxon>
        <taxon>Bacteria division TA06</taxon>
    </lineage>
</organism>
<sequence>FGIVSSDITPDVVSKVKKFLPDSLYTYQSQNTYIVCGGLKETCLSSLKMRNKDNTYKSWIVCGIGISPETGEQKHVLTTNDWDAIFQQSEPCLDTIEGHFVALVWNKNRMMGYVDSRGIRDVYIAKHKQHIIFSTRFDWLARFGLSCSIDFSRFGSRWLAFNQFSHKSIVRPVERLGPGARLEMSEDHYAIHRPDRIHLPHINQSLDTVISSLTTFPVRAGYTIITCLSGGVDSRVLLSILLSVPRELWKVCIFGERHHPDVAVAHRIVNDLRLPYIHLDEEIPEESSIVQRMRIFVIHTQCVSPATDAIRLGSYNQMYGSKNIVIDGAFGEIMRRTYFNRLLMSGKNALLSGSAQKIAPYLRSPRADIFNSDVSQIMHTGLVEDISALWQKFPKKDWIHSAENILDLIAINTRLSNLFGPEVSRLDHVVLNYMPFAQPSFLTAVLQSPLQLRKNGHFSKAYIKKRKHILTKYPLVKNTVTYPFVMFHPVLIRLVKELQQLFGVSYHDSVQIEILKKLETFIRDIVSSKSTRSYAPYNIEKIDTIIDKFFHGEYDYADDVSWWLSFELWRRHVC</sequence>
<dbReference type="InterPro" id="IPR018244">
    <property type="entry name" value="Allrgn_V5/Tpx1_CS"/>
</dbReference>
<name>A0A0S7YCR8_UNCT6</name>
<dbReference type="Gene3D" id="3.60.20.10">
    <property type="entry name" value="Glutamine Phosphoribosylpyrophosphate, subunit 1, domain 1"/>
    <property type="match status" value="1"/>
</dbReference>
<comment type="caution">
    <text evidence="1">The sequence shown here is derived from an EMBL/GenBank/DDBJ whole genome shotgun (WGS) entry which is preliminary data.</text>
</comment>
<dbReference type="PROSITE" id="PS01009">
    <property type="entry name" value="CRISP_1"/>
    <property type="match status" value="1"/>
</dbReference>
<dbReference type="EMBL" id="LJNI01000108">
    <property type="protein sequence ID" value="KPJ71993.1"/>
    <property type="molecule type" value="Genomic_DNA"/>
</dbReference>
<accession>A0A0S7YCR8</accession>
<dbReference type="GO" id="GO:0005576">
    <property type="term" value="C:extracellular region"/>
    <property type="evidence" value="ECO:0007669"/>
    <property type="project" value="InterPro"/>
</dbReference>
<evidence type="ECO:0000313" key="2">
    <source>
        <dbReference type="Proteomes" id="UP000051012"/>
    </source>
</evidence>